<dbReference type="AlphaFoldDB" id="A0A235B8Z6"/>
<name>A0A235B8Z6_9BACL</name>
<evidence type="ECO:0000313" key="2">
    <source>
        <dbReference type="Proteomes" id="UP000215459"/>
    </source>
</evidence>
<comment type="caution">
    <text evidence="1">The sequence shown here is derived from an EMBL/GenBank/DDBJ whole genome shotgun (WGS) entry which is preliminary data.</text>
</comment>
<dbReference type="Proteomes" id="UP000215459">
    <property type="component" value="Unassembled WGS sequence"/>
</dbReference>
<keyword evidence="2" id="KW-1185">Reference proteome</keyword>
<sequence length="122" mass="14586">MIPIVTGVSKLKPDKEAIQMSFKTEQWNGHLVKVRCNWQLTKEIEQFYIRSQILTIADRAQDNDWELVEELTDRLMTFLYDDELQKKGEIESEFWEWATDFPGHYLNHRIVNQVIEVKKEEA</sequence>
<organism evidence="1 2">
    <name type="scientific">Paludifilum halophilum</name>
    <dbReference type="NCBI Taxonomy" id="1642702"/>
    <lineage>
        <taxon>Bacteria</taxon>
        <taxon>Bacillati</taxon>
        <taxon>Bacillota</taxon>
        <taxon>Bacilli</taxon>
        <taxon>Bacillales</taxon>
        <taxon>Thermoactinomycetaceae</taxon>
        <taxon>Paludifilum</taxon>
    </lineage>
</organism>
<accession>A0A235B8Z6</accession>
<proteinExistence type="predicted"/>
<reference evidence="1 2" key="1">
    <citation type="submission" date="2017-07" db="EMBL/GenBank/DDBJ databases">
        <title>The genome sequence of Paludifilum halophilum highlights mechanisms for microbial adaptation to high salt environemnts.</title>
        <authorList>
            <person name="Belbahri L."/>
        </authorList>
    </citation>
    <scope>NUCLEOTIDE SEQUENCE [LARGE SCALE GENOMIC DNA]</scope>
    <source>
        <strain evidence="1 2">DSM 102817</strain>
    </source>
</reference>
<protein>
    <submittedName>
        <fullName evidence="1">Uncharacterized protein</fullName>
    </submittedName>
</protein>
<evidence type="ECO:0000313" key="1">
    <source>
        <dbReference type="EMBL" id="OYD08764.1"/>
    </source>
</evidence>
<dbReference type="EMBL" id="NOWF01000002">
    <property type="protein sequence ID" value="OYD08764.1"/>
    <property type="molecule type" value="Genomic_DNA"/>
</dbReference>
<gene>
    <name evidence="1" type="ORF">CHM34_02910</name>
</gene>